<dbReference type="AlphaFoldDB" id="A0A165XL20"/>
<dbReference type="SUPFAM" id="SSF82693">
    <property type="entry name" value="Multidrug efflux transporter AcrB pore domain, PN1, PN2, PC1 and PC2 subdomains"/>
    <property type="match status" value="2"/>
</dbReference>
<dbReference type="PATRIC" id="fig|989403.3.peg.3136"/>
<dbReference type="Pfam" id="PF00873">
    <property type="entry name" value="ACR_tran"/>
    <property type="match status" value="2"/>
</dbReference>
<dbReference type="InterPro" id="IPR001036">
    <property type="entry name" value="Acrflvin-R"/>
</dbReference>
<organism evidence="2 3">
    <name type="scientific">Pseudovibrio axinellae</name>
    <dbReference type="NCBI Taxonomy" id="989403"/>
    <lineage>
        <taxon>Bacteria</taxon>
        <taxon>Pseudomonadati</taxon>
        <taxon>Pseudomonadota</taxon>
        <taxon>Alphaproteobacteria</taxon>
        <taxon>Hyphomicrobiales</taxon>
        <taxon>Stappiaceae</taxon>
        <taxon>Pseudovibrio</taxon>
    </lineage>
</organism>
<feature type="transmembrane region" description="Helical" evidence="1">
    <location>
        <begin position="499"/>
        <end position="516"/>
    </location>
</feature>
<keyword evidence="1" id="KW-0472">Membrane</keyword>
<dbReference type="EMBL" id="LMCB01000029">
    <property type="protein sequence ID" value="KZL17806.1"/>
    <property type="molecule type" value="Genomic_DNA"/>
</dbReference>
<evidence type="ECO:0000256" key="1">
    <source>
        <dbReference type="SAM" id="Phobius"/>
    </source>
</evidence>
<feature type="transmembrane region" description="Helical" evidence="1">
    <location>
        <begin position="1084"/>
        <end position="1113"/>
    </location>
</feature>
<dbReference type="Gene3D" id="1.20.1640.10">
    <property type="entry name" value="Multidrug efflux transporter AcrB transmembrane domain"/>
    <property type="match status" value="2"/>
</dbReference>
<keyword evidence="1" id="KW-1133">Transmembrane helix</keyword>
<feature type="transmembrane region" description="Helical" evidence="1">
    <location>
        <begin position="385"/>
        <end position="406"/>
    </location>
</feature>
<dbReference type="Gene3D" id="3.30.70.1320">
    <property type="entry name" value="Multidrug efflux transporter AcrB pore domain like"/>
    <property type="match status" value="1"/>
</dbReference>
<reference evidence="2 3" key="1">
    <citation type="journal article" date="2016" name="Front. Microbiol.">
        <title>Comparative Genomic Analysis Reveals a Diverse Repertoire of Genes Involved in Prokaryote-Eukaryote Interactions within the Pseudovibrio Genus.</title>
        <authorList>
            <person name="Romano S."/>
            <person name="Fernandez-Guerra A."/>
            <person name="Reen F.J."/>
            <person name="Glockner F.O."/>
            <person name="Crowley S.P."/>
            <person name="O'Sullivan O."/>
            <person name="Cotter P.D."/>
            <person name="Adams C."/>
            <person name="Dobson A.D."/>
            <person name="O'Gara F."/>
        </authorList>
    </citation>
    <scope>NUCLEOTIDE SEQUENCE [LARGE SCALE GENOMIC DNA]</scope>
    <source>
        <strain evidence="2 3">Ad2</strain>
    </source>
</reference>
<dbReference type="PANTHER" id="PTHR32063">
    <property type="match status" value="1"/>
</dbReference>
<dbReference type="GO" id="GO:0042910">
    <property type="term" value="F:xenobiotic transmembrane transporter activity"/>
    <property type="evidence" value="ECO:0007669"/>
    <property type="project" value="TreeGrafter"/>
</dbReference>
<name>A0A165XL20_9HYPH</name>
<feature type="transmembrane region" description="Helical" evidence="1">
    <location>
        <begin position="972"/>
        <end position="992"/>
    </location>
</feature>
<feature type="transmembrane region" description="Helical" evidence="1">
    <location>
        <begin position="358"/>
        <end position="379"/>
    </location>
</feature>
<feature type="transmembrane region" description="Helical" evidence="1">
    <location>
        <begin position="608"/>
        <end position="630"/>
    </location>
</feature>
<dbReference type="Gene3D" id="3.30.2090.10">
    <property type="entry name" value="Multidrug efflux transporter AcrB TolC docking domain, DN and DC subdomains"/>
    <property type="match status" value="2"/>
</dbReference>
<gene>
    <name evidence="2" type="primary">mdtB_1</name>
    <name evidence="2" type="ORF">PsAD2_02924</name>
</gene>
<dbReference type="SUPFAM" id="SSF82866">
    <property type="entry name" value="Multidrug efflux transporter AcrB transmembrane domain"/>
    <property type="match status" value="2"/>
</dbReference>
<dbReference type="SUPFAM" id="SSF82714">
    <property type="entry name" value="Multidrug efflux transporter AcrB TolC docking domain, DN and DC subdomains"/>
    <property type="match status" value="2"/>
</dbReference>
<feature type="transmembrane region" description="Helical" evidence="1">
    <location>
        <begin position="427"/>
        <end position="447"/>
    </location>
</feature>
<keyword evidence="1" id="KW-0812">Transmembrane</keyword>
<dbReference type="STRING" id="989403.SAMN05421798_101226"/>
<dbReference type="RefSeq" id="WP_068007184.1">
    <property type="nucleotide sequence ID" value="NZ_FOFM01000001.1"/>
</dbReference>
<feature type="transmembrane region" description="Helical" evidence="1">
    <location>
        <begin position="459"/>
        <end position="492"/>
    </location>
</feature>
<evidence type="ECO:0000313" key="3">
    <source>
        <dbReference type="Proteomes" id="UP000076577"/>
    </source>
</evidence>
<dbReference type="PANTHER" id="PTHR32063:SF0">
    <property type="entry name" value="SWARMING MOTILITY PROTEIN SWRC"/>
    <property type="match status" value="1"/>
</dbReference>
<dbReference type="GO" id="GO:0005886">
    <property type="term" value="C:plasma membrane"/>
    <property type="evidence" value="ECO:0007669"/>
    <property type="project" value="TreeGrafter"/>
</dbReference>
<accession>A0A165XL20</accession>
<dbReference type="OrthoDB" id="9798415at2"/>
<evidence type="ECO:0000313" key="2">
    <source>
        <dbReference type="EMBL" id="KZL17806.1"/>
    </source>
</evidence>
<feature type="transmembrane region" description="Helical" evidence="1">
    <location>
        <begin position="998"/>
        <end position="1020"/>
    </location>
</feature>
<dbReference type="Proteomes" id="UP000076577">
    <property type="component" value="Unassembled WGS sequence"/>
</dbReference>
<feature type="transmembrane region" description="Helical" evidence="1">
    <location>
        <begin position="945"/>
        <end position="965"/>
    </location>
</feature>
<feature type="transmembrane region" description="Helical" evidence="1">
    <location>
        <begin position="528"/>
        <end position="554"/>
    </location>
</feature>
<dbReference type="InterPro" id="IPR027463">
    <property type="entry name" value="AcrB_DN_DC_subdom"/>
</dbReference>
<feature type="transmembrane region" description="Helical" evidence="1">
    <location>
        <begin position="1048"/>
        <end position="1064"/>
    </location>
</feature>
<comment type="caution">
    <text evidence="2">The sequence shown here is derived from an EMBL/GenBank/DDBJ whole genome shotgun (WGS) entry which is preliminary data.</text>
</comment>
<feature type="transmembrane region" description="Helical" evidence="1">
    <location>
        <begin position="334"/>
        <end position="351"/>
    </location>
</feature>
<sequence>MISMLEGVLHRPKTVFVLMLFMVVAGIMSYIAIPKEAAPDIDVPFFYVSIGQSGISPEDGARLIGQPMETELRGLEGLKEITTIAAESHVGILLEFDIGVDKDKSLVDVREKVDTAKSKIPADANEPTVSTHNMALQPTMTIALSGDVPSRTLYRLADRLKDKIEAIASVKEVELTGQRDEQLEVIIDTLKMESYSISQNELINALQMNNQLIAAGFIDGGAGRFNIKVPGLILDADDVYSLPVKQSGEGVVTLGDIASIKRTFKDASTFTLVNGQPAVSLDVVKRIGENIIENNAAVRAVVAEVTKDLPSTVTISYMLDVSDNIFKVLSSLESSIMTAIFLVMIVVVAALGLRSAVLVGLAIPTSFMLGFLTLTTIGMTVNNMVMFGLVLTVGMLVDGAIVMVEYADRKAAEGMPARDAYIRAAKLMFWPIVSSTATTLAAFLPMLLWPGVIGEFMSYLPIMVIIILSGSLLTAMVFLPVTGGILAYVFAFIGKYGEYILSGLVALISAIIVVTLPPVRSVWGGMHLLLMIPTILVIGVPIFVAVFLPALKLFKPILKYSRARVERRKTAELEAAKVFSGHGPFDTSKLSGITGIYIGVLEVLVRKWWAGVAAMITLMVLCGGILYTFMGNNAGTELFVDEEPEQGRFYVSARGNMSAREALTLVKQVDKVILAEPGVKNVVTRAFPVGIRGGSGNNAPADLIGSIDIEFVDFCCRRSAREIFNSIREKTSLLPGIKVEARKVEGGPPTGKDIQLQITSNDYDAAVAASSRIRAYLDTVDGLRDQEDSRPLPGIDWELTINRDKAARYKADIAAVGAMVQLVTNGVLIGDYRPSDSEDEVDIRVRLPVGERTLDKFDELRLRTPLGQIPLSNFVERTPKQKVSSMTRRNGLFSIDIKAGVNKDKYLITEKETEIQAWLDSQAWPDGVFYKFRGSNEEQQNTQSFLLKAMIGALFLMFIILLTQFNSFYQTFLTLSTVVMSMFGVVLGMLVTGQKFSVIMTGTGIVALAGIVVNNAIVLIDTYNRFRDDGQSPVDAALRTSAQRVRPVMLTTVTTIAGLIPMATQRSFDFANRVTTFGSVTGSWWVQLSTAVISGLAFATILTLVMIPITLVLPMHIQSFLSWLNARIQARQASNYAVANVIASTAAPDLEDDKSVPAHIKRVPEAAE</sequence>
<proteinExistence type="predicted"/>
<protein>
    <submittedName>
        <fullName evidence="2">Multidrug resistance protein MdtB</fullName>
    </submittedName>
</protein>
<dbReference type="PRINTS" id="PR00702">
    <property type="entry name" value="ACRIFLAVINRP"/>
</dbReference>
<dbReference type="Gene3D" id="3.30.70.1430">
    <property type="entry name" value="Multidrug efflux transporter AcrB pore domain"/>
    <property type="match status" value="2"/>
</dbReference>
<keyword evidence="3" id="KW-1185">Reference proteome</keyword>
<dbReference type="Gene3D" id="3.30.70.1440">
    <property type="entry name" value="Multidrug efflux transporter AcrB pore domain"/>
    <property type="match status" value="1"/>
</dbReference>
<feature type="transmembrane region" description="Helical" evidence="1">
    <location>
        <begin position="12"/>
        <end position="33"/>
    </location>
</feature>